<feature type="transmembrane region" description="Helical" evidence="1">
    <location>
        <begin position="40"/>
        <end position="58"/>
    </location>
</feature>
<dbReference type="Pfam" id="PF07077">
    <property type="entry name" value="DUF1345"/>
    <property type="match status" value="1"/>
</dbReference>
<dbReference type="Proteomes" id="UP000548867">
    <property type="component" value="Unassembled WGS sequence"/>
</dbReference>
<keyword evidence="1" id="KW-1133">Transmembrane helix</keyword>
<dbReference type="AlphaFoldDB" id="A0A7W6G8T5"/>
<dbReference type="InterPro" id="IPR009781">
    <property type="entry name" value="DUF1345"/>
</dbReference>
<evidence type="ECO:0000313" key="3">
    <source>
        <dbReference type="Proteomes" id="UP000548867"/>
    </source>
</evidence>
<organism evidence="2 3">
    <name type="scientific">Novosphingobium sediminicola</name>
    <dbReference type="NCBI Taxonomy" id="563162"/>
    <lineage>
        <taxon>Bacteria</taxon>
        <taxon>Pseudomonadati</taxon>
        <taxon>Pseudomonadota</taxon>
        <taxon>Alphaproteobacteria</taxon>
        <taxon>Sphingomonadales</taxon>
        <taxon>Sphingomonadaceae</taxon>
        <taxon>Novosphingobium</taxon>
    </lineage>
</organism>
<reference evidence="2 3" key="1">
    <citation type="submission" date="2020-08" db="EMBL/GenBank/DDBJ databases">
        <title>Genomic Encyclopedia of Type Strains, Phase IV (KMG-IV): sequencing the most valuable type-strain genomes for metagenomic binning, comparative biology and taxonomic classification.</title>
        <authorList>
            <person name="Goeker M."/>
        </authorList>
    </citation>
    <scope>NUCLEOTIDE SEQUENCE [LARGE SCALE GENOMIC DNA]</scope>
    <source>
        <strain evidence="2 3">DSM 27057</strain>
    </source>
</reference>
<sequence length="225" mass="24559">MKKRAGLRWPLPARFSLFLALFALGTGLLGFNGLRWGQAVLGGFDLGALVFIASLWPLSRDNNAAQMRLHARQNDANRFAVLVISAMIMLVIVTALFVDLPHARGDTGYAKGAALVLILASLVLAWLFSNLIYALHYAHIYYGAEHEGGLRFPAPDHDGSAPTSSHCPNFWDFFYFALTIGMAFATSDVEITSPRLRRVATVHGALAFFYNLVVLAFTINVTAGS</sequence>
<feature type="transmembrane region" description="Helical" evidence="1">
    <location>
        <begin position="112"/>
        <end position="133"/>
    </location>
</feature>
<protein>
    <submittedName>
        <fullName evidence="2">Putative membrane protein</fullName>
    </submittedName>
</protein>
<feature type="transmembrane region" description="Helical" evidence="1">
    <location>
        <begin position="79"/>
        <end position="100"/>
    </location>
</feature>
<proteinExistence type="predicted"/>
<name>A0A7W6G8T5_9SPHN</name>
<accession>A0A7W6G8T5</accession>
<evidence type="ECO:0000256" key="1">
    <source>
        <dbReference type="SAM" id="Phobius"/>
    </source>
</evidence>
<comment type="caution">
    <text evidence="2">The sequence shown here is derived from an EMBL/GenBank/DDBJ whole genome shotgun (WGS) entry which is preliminary data.</text>
</comment>
<keyword evidence="3" id="KW-1185">Reference proteome</keyword>
<feature type="transmembrane region" description="Helical" evidence="1">
    <location>
        <begin position="205"/>
        <end position="223"/>
    </location>
</feature>
<dbReference type="EMBL" id="JACIDX010000013">
    <property type="protein sequence ID" value="MBB3956352.1"/>
    <property type="molecule type" value="Genomic_DNA"/>
</dbReference>
<evidence type="ECO:0000313" key="2">
    <source>
        <dbReference type="EMBL" id="MBB3956352.1"/>
    </source>
</evidence>
<keyword evidence="1" id="KW-0812">Transmembrane</keyword>
<dbReference type="RefSeq" id="WP_183627243.1">
    <property type="nucleotide sequence ID" value="NZ_JACIDX010000013.1"/>
</dbReference>
<keyword evidence="1" id="KW-0472">Membrane</keyword>
<gene>
    <name evidence="2" type="ORF">GGR38_003315</name>
</gene>